<name>A0ACD3BA12_9AGAR</name>
<protein>
    <submittedName>
        <fullName evidence="1">CNH-domain-containing protein</fullName>
    </submittedName>
</protein>
<dbReference type="Proteomes" id="UP000308600">
    <property type="component" value="Unassembled WGS sequence"/>
</dbReference>
<sequence>MTRLGGDALSSVRSIAQKMRLKSPGKAKTSPNNGAYAQLDDSLPRTSTSSYYSCYRTSEELDFNPMSSVIPLPYELTDQIPTEIYERIIDFLHTEQNALSGCSLVCKAWHASSRLHLFDLYVKPKPISRDMGMDIKRVNCAVYLRRKHAILYGMDDGIYFGAALVVDKPPTKVMNIPNVQQMDILMSGTLVVFRAGRDVYSVPLSALQVHSGNVFEASICQKVTSNAHLFNVGKSAGREMMCVVKAGTLSSTCKLFHPQNSADKPEMALFKVFYLPQAASSVQFHKNFVILATNGVCHRGFEVIDLQNYTAQGILDPTDPRLEFVRNAKCLAFRKVGKEFLLCYDQFAFYINTTGHLARDNKIYWEYPPREVVFHEDHMIGVSDKGLEIRNVVTGQLVQTIQLDGIRMLSGVTSSLMITARENGWVDGLEFSPRKA</sequence>
<reference evidence="1 2" key="1">
    <citation type="journal article" date="2019" name="Nat. Ecol. Evol.">
        <title>Megaphylogeny resolves global patterns of mushroom evolution.</title>
        <authorList>
            <person name="Varga T."/>
            <person name="Krizsan K."/>
            <person name="Foldi C."/>
            <person name="Dima B."/>
            <person name="Sanchez-Garcia M."/>
            <person name="Sanchez-Ramirez S."/>
            <person name="Szollosi G.J."/>
            <person name="Szarkandi J.G."/>
            <person name="Papp V."/>
            <person name="Albert L."/>
            <person name="Andreopoulos W."/>
            <person name="Angelini C."/>
            <person name="Antonin V."/>
            <person name="Barry K.W."/>
            <person name="Bougher N.L."/>
            <person name="Buchanan P."/>
            <person name="Buyck B."/>
            <person name="Bense V."/>
            <person name="Catcheside P."/>
            <person name="Chovatia M."/>
            <person name="Cooper J."/>
            <person name="Damon W."/>
            <person name="Desjardin D."/>
            <person name="Finy P."/>
            <person name="Geml J."/>
            <person name="Haridas S."/>
            <person name="Hughes K."/>
            <person name="Justo A."/>
            <person name="Karasinski D."/>
            <person name="Kautmanova I."/>
            <person name="Kiss B."/>
            <person name="Kocsube S."/>
            <person name="Kotiranta H."/>
            <person name="LaButti K.M."/>
            <person name="Lechner B.E."/>
            <person name="Liimatainen K."/>
            <person name="Lipzen A."/>
            <person name="Lukacs Z."/>
            <person name="Mihaltcheva S."/>
            <person name="Morgado L.N."/>
            <person name="Niskanen T."/>
            <person name="Noordeloos M.E."/>
            <person name="Ohm R.A."/>
            <person name="Ortiz-Santana B."/>
            <person name="Ovrebo C."/>
            <person name="Racz N."/>
            <person name="Riley R."/>
            <person name="Savchenko A."/>
            <person name="Shiryaev A."/>
            <person name="Soop K."/>
            <person name="Spirin V."/>
            <person name="Szebenyi C."/>
            <person name="Tomsovsky M."/>
            <person name="Tulloss R.E."/>
            <person name="Uehling J."/>
            <person name="Grigoriev I.V."/>
            <person name="Vagvolgyi C."/>
            <person name="Papp T."/>
            <person name="Martin F.M."/>
            <person name="Miettinen O."/>
            <person name="Hibbett D.S."/>
            <person name="Nagy L.G."/>
        </authorList>
    </citation>
    <scope>NUCLEOTIDE SEQUENCE [LARGE SCALE GENOMIC DNA]</scope>
    <source>
        <strain evidence="1 2">NL-1719</strain>
    </source>
</reference>
<dbReference type="EMBL" id="ML208265">
    <property type="protein sequence ID" value="TFK74995.1"/>
    <property type="molecule type" value="Genomic_DNA"/>
</dbReference>
<proteinExistence type="predicted"/>
<organism evidence="1 2">
    <name type="scientific">Pluteus cervinus</name>
    <dbReference type="NCBI Taxonomy" id="181527"/>
    <lineage>
        <taxon>Eukaryota</taxon>
        <taxon>Fungi</taxon>
        <taxon>Dikarya</taxon>
        <taxon>Basidiomycota</taxon>
        <taxon>Agaricomycotina</taxon>
        <taxon>Agaricomycetes</taxon>
        <taxon>Agaricomycetidae</taxon>
        <taxon>Agaricales</taxon>
        <taxon>Pluteineae</taxon>
        <taxon>Pluteaceae</taxon>
        <taxon>Pluteus</taxon>
    </lineage>
</organism>
<keyword evidence="2" id="KW-1185">Reference proteome</keyword>
<evidence type="ECO:0000313" key="2">
    <source>
        <dbReference type="Proteomes" id="UP000308600"/>
    </source>
</evidence>
<gene>
    <name evidence="1" type="ORF">BDN72DRAFT_832701</name>
</gene>
<evidence type="ECO:0000313" key="1">
    <source>
        <dbReference type="EMBL" id="TFK74995.1"/>
    </source>
</evidence>
<accession>A0ACD3BA12</accession>